<evidence type="ECO:0000313" key="1">
    <source>
        <dbReference type="EMBL" id="GJS75552.1"/>
    </source>
</evidence>
<evidence type="ECO:0000313" key="2">
    <source>
        <dbReference type="Proteomes" id="UP001151760"/>
    </source>
</evidence>
<sequence length="811" mass="91123">MDKGKGQESRADDEGFIEVKKKKLVAKQSNEGMGNSSKMTLLLVRLKALTSGYNKESPSDKGKKHGRMMLDSIDNGLLVYPTVEENRQTRPKKYSELTEAQQLQDDCDVQATNIILHGLPPDGETLRERYPDSLAFVANSPTLYNPSQSPRHLGYSMYLPPQQFTPVYGAPIHHQHHPEFPQLDFGLAIPMFQQGEDPIKCSTKHITCLESQFNKFKEDNIRVMLVLETEESLLLQREMLGPWYIRSSSCSSDNPQNLAFQPDDLDAYDSNCDDLSSTKAILMENLSSCDLEVLSEGGVVSLKWGIDGGWGGGDPVRGSLVGDKGEMSVIGFAVFVFKGVKFRRLIGVGVQNYVHVALGMFKLDIEPISPSLEETIRNAKFEYMCAICNKCLFDDNHDMFLVDFVNDVNVRLKSKSKINKKSKAWKPTSKVFTDKIVHLKETTPKSAETSKPEIKVYSRRPNKIKSVGLSKKAKIVESKIANNSEPTHLWGSNTDVPSSSSLVNDSPVYYVEGLRHNLFSVRQFCDADLKVAFQKNTCFIRNLEGVDLLSGSRDTNLYIISLDDMLKNSMICLLSKASKTNSWYLQSLHFREKEKIIVVQLCILGKSKRIFSSNPSFWTTNPGEEEKTISFTYGSLWPMHVESINGKNSFAMHCQFFIKVFEHIMERNLSTRLFVISMKMSAFHIKLQLLALLNKMALSKDETKLLRKLPATRRTRNVIETIHVTFDELTSMASKQFGSRPGLQVMTPATSSSGLVPNILPQQPFPVAVAPRDVKIADSHVSTSIDHDSPSLSIPSTQDQEHYEIISQCVE</sequence>
<name>A0ABQ4YFB9_9ASTR</name>
<protein>
    <submittedName>
        <fullName evidence="1">Uncharacterized protein</fullName>
    </submittedName>
</protein>
<organism evidence="1 2">
    <name type="scientific">Tanacetum coccineum</name>
    <dbReference type="NCBI Taxonomy" id="301880"/>
    <lineage>
        <taxon>Eukaryota</taxon>
        <taxon>Viridiplantae</taxon>
        <taxon>Streptophyta</taxon>
        <taxon>Embryophyta</taxon>
        <taxon>Tracheophyta</taxon>
        <taxon>Spermatophyta</taxon>
        <taxon>Magnoliopsida</taxon>
        <taxon>eudicotyledons</taxon>
        <taxon>Gunneridae</taxon>
        <taxon>Pentapetalae</taxon>
        <taxon>asterids</taxon>
        <taxon>campanulids</taxon>
        <taxon>Asterales</taxon>
        <taxon>Asteraceae</taxon>
        <taxon>Asteroideae</taxon>
        <taxon>Anthemideae</taxon>
        <taxon>Anthemidinae</taxon>
        <taxon>Tanacetum</taxon>
    </lineage>
</organism>
<gene>
    <name evidence="1" type="ORF">Tco_0725433</name>
</gene>
<comment type="caution">
    <text evidence="1">The sequence shown here is derived from an EMBL/GenBank/DDBJ whole genome shotgun (WGS) entry which is preliminary data.</text>
</comment>
<proteinExistence type="predicted"/>
<keyword evidence="2" id="KW-1185">Reference proteome</keyword>
<reference evidence="1" key="2">
    <citation type="submission" date="2022-01" db="EMBL/GenBank/DDBJ databases">
        <authorList>
            <person name="Yamashiro T."/>
            <person name="Shiraishi A."/>
            <person name="Satake H."/>
            <person name="Nakayama K."/>
        </authorList>
    </citation>
    <scope>NUCLEOTIDE SEQUENCE</scope>
</reference>
<dbReference type="EMBL" id="BQNB010010311">
    <property type="protein sequence ID" value="GJS75552.1"/>
    <property type="molecule type" value="Genomic_DNA"/>
</dbReference>
<dbReference type="Proteomes" id="UP001151760">
    <property type="component" value="Unassembled WGS sequence"/>
</dbReference>
<reference evidence="1" key="1">
    <citation type="journal article" date="2022" name="Int. J. Mol. Sci.">
        <title>Draft Genome of Tanacetum Coccineum: Genomic Comparison of Closely Related Tanacetum-Family Plants.</title>
        <authorList>
            <person name="Yamashiro T."/>
            <person name="Shiraishi A."/>
            <person name="Nakayama K."/>
            <person name="Satake H."/>
        </authorList>
    </citation>
    <scope>NUCLEOTIDE SEQUENCE</scope>
</reference>
<accession>A0ABQ4YFB9</accession>